<feature type="binding site" evidence="5">
    <location>
        <position position="189"/>
    </location>
    <ligand>
        <name>glyoxylate</name>
        <dbReference type="ChEBI" id="CHEBI:36655"/>
    </ligand>
</feature>
<reference evidence="7 8" key="1">
    <citation type="submission" date="2016-06" db="EMBL/GenBank/DDBJ databases">
        <title>Complete genome sequence of a saline-alkali tolerant type strain Dietzia timorensis ID05-A0528T.</title>
        <authorList>
            <person name="Wu X."/>
        </authorList>
    </citation>
    <scope>NUCLEOTIDE SEQUENCE [LARGE SCALE GENOMIC DNA]</scope>
    <source>
        <strain evidence="7 8">ID05-A0528</strain>
    </source>
</reference>
<dbReference type="PROSITE" id="PS00557">
    <property type="entry name" value="FMN_HYDROXY_ACID_DH_1"/>
    <property type="match status" value="1"/>
</dbReference>
<evidence type="ECO:0000256" key="4">
    <source>
        <dbReference type="PIRSR" id="PIRSR000138-1"/>
    </source>
</evidence>
<organism evidence="7 8">
    <name type="scientific">Dietzia timorensis</name>
    <dbReference type="NCBI Taxonomy" id="499555"/>
    <lineage>
        <taxon>Bacteria</taxon>
        <taxon>Bacillati</taxon>
        <taxon>Actinomycetota</taxon>
        <taxon>Actinomycetes</taxon>
        <taxon>Mycobacteriales</taxon>
        <taxon>Dietziaceae</taxon>
        <taxon>Dietzia</taxon>
    </lineage>
</organism>
<accession>A0A173LII4</accession>
<feature type="binding site" evidence="5">
    <location>
        <position position="323"/>
    </location>
    <ligand>
        <name>FMN</name>
        <dbReference type="ChEBI" id="CHEBI:58210"/>
    </ligand>
</feature>
<dbReference type="KEGG" id="dtm:BJL86_0920"/>
<dbReference type="InterPro" id="IPR013785">
    <property type="entry name" value="Aldolase_TIM"/>
</dbReference>
<feature type="binding site" evidence="5">
    <location>
        <position position="48"/>
    </location>
    <ligand>
        <name>glyoxylate</name>
        <dbReference type="ChEBI" id="CHEBI:36655"/>
    </ligand>
</feature>
<comment type="cofactor">
    <cofactor evidence="1">
        <name>FMN</name>
        <dbReference type="ChEBI" id="CHEBI:58210"/>
    </cofactor>
</comment>
<feature type="binding site" evidence="5">
    <location>
        <position position="152"/>
    </location>
    <ligand>
        <name>FMN</name>
        <dbReference type="ChEBI" id="CHEBI:58210"/>
    </ligand>
</feature>
<evidence type="ECO:0000256" key="5">
    <source>
        <dbReference type="PIRSR" id="PIRSR000138-2"/>
    </source>
</evidence>
<name>A0A173LII4_9ACTN</name>
<feature type="binding site" evidence="5">
    <location>
        <position position="325"/>
    </location>
    <ligand>
        <name>glyoxylate</name>
        <dbReference type="ChEBI" id="CHEBI:36655"/>
    </ligand>
</feature>
<dbReference type="Pfam" id="PF01070">
    <property type="entry name" value="FMN_dh"/>
    <property type="match status" value="1"/>
</dbReference>
<dbReference type="PROSITE" id="PS51349">
    <property type="entry name" value="FMN_HYDROXY_ACID_DH_2"/>
    <property type="match status" value="1"/>
</dbReference>
<dbReference type="EMBL" id="CP015961">
    <property type="protein sequence ID" value="ANI91713.1"/>
    <property type="molecule type" value="Genomic_DNA"/>
</dbReference>
<evidence type="ECO:0000313" key="7">
    <source>
        <dbReference type="EMBL" id="ANI91713.1"/>
    </source>
</evidence>
<keyword evidence="2" id="KW-0560">Oxidoreductase</keyword>
<dbReference type="InterPro" id="IPR012133">
    <property type="entry name" value="Alpha-hydoxy_acid_DH_FMN"/>
</dbReference>
<evidence type="ECO:0000313" key="8">
    <source>
        <dbReference type="Proteomes" id="UP000186104"/>
    </source>
</evidence>
<keyword evidence="8" id="KW-1185">Reference proteome</keyword>
<dbReference type="InterPro" id="IPR008259">
    <property type="entry name" value="FMN_hydac_DH_AS"/>
</dbReference>
<protein>
    <submittedName>
        <fullName evidence="7">Lactate 2-monooxygenase</fullName>
    </submittedName>
</protein>
<dbReference type="PANTHER" id="PTHR10578:SF143">
    <property type="entry name" value="FMN-DEPENDENT ALPHA-HYDROXY ACID DEHYDROGENASE PB1A11.03"/>
    <property type="match status" value="1"/>
</dbReference>
<dbReference type="PIRSF" id="PIRSF000138">
    <property type="entry name" value="Al-hdrx_acd_dh"/>
    <property type="match status" value="1"/>
</dbReference>
<sequence length="431" mass="45422">MSFLGAGRAAQSAIFSRGVAGLKPKVPTSPRALEEAACKAMGAKARAYVVGSAGAENSANANRTSLDRVEILPRMLRETTARDMSTTVLGQHLEAPVLVAPVGAAGLVRRHSDVAIGEAAAKVGVPYILSSQGSDPMEEVAAAMGAGPRWFQLYWSKDTELVRSFVRRAESAGAGAIVLTVDTTLLGWRPRDLDLGSLPFARGIGIAQYTTDPRFEELVAERLAAPPENSDAQADPPPTPAAVRTLLDICRNHPGDFLDNLRSPVPRAAVQTFLDVYSNPALSWEHVEQLRGMTSLPVVIKGILTPADAKRAFAVGADAVMVSNHGGRQVDGTIGALDALREIRGAVSRTDTLLFDSGVRGGADVFKAIACGADAVTIGRPSIYGLAIDGRRGVEAVLRNIIAEFDLTMALAGVRSLAEIDASTVRTREAL</sequence>
<evidence type="ECO:0000256" key="3">
    <source>
        <dbReference type="ARBA" id="ARBA00024042"/>
    </source>
</evidence>
<feature type="binding site" evidence="5">
    <location>
        <position position="130"/>
    </location>
    <ligand>
        <name>FMN</name>
        <dbReference type="ChEBI" id="CHEBI:58210"/>
    </ligand>
</feature>
<dbReference type="OrthoDB" id="9770452at2"/>
<feature type="binding site" evidence="5">
    <location>
        <position position="180"/>
    </location>
    <ligand>
        <name>FMN</name>
        <dbReference type="ChEBI" id="CHEBI:58210"/>
    </ligand>
</feature>
<dbReference type="InterPro" id="IPR037396">
    <property type="entry name" value="FMN_HAD"/>
</dbReference>
<dbReference type="InterPro" id="IPR000262">
    <property type="entry name" value="FMN-dep_DH"/>
</dbReference>
<dbReference type="GO" id="GO:0010181">
    <property type="term" value="F:FMN binding"/>
    <property type="evidence" value="ECO:0007669"/>
    <property type="project" value="InterPro"/>
</dbReference>
<dbReference type="STRING" id="499555.BJL86_0920"/>
<dbReference type="GO" id="GO:0004497">
    <property type="term" value="F:monooxygenase activity"/>
    <property type="evidence" value="ECO:0007669"/>
    <property type="project" value="UniProtKB-KW"/>
</dbReference>
<dbReference type="Gene3D" id="3.20.20.70">
    <property type="entry name" value="Aldolase class I"/>
    <property type="match status" value="1"/>
</dbReference>
<dbReference type="RefSeq" id="WP_067475694.1">
    <property type="nucleotide sequence ID" value="NZ_CP015961.1"/>
</dbReference>
<keyword evidence="5" id="KW-0288">FMN</keyword>
<feature type="binding site" evidence="5">
    <location>
        <position position="154"/>
    </location>
    <ligand>
        <name>glyoxylate</name>
        <dbReference type="ChEBI" id="CHEBI:36655"/>
    </ligand>
</feature>
<feature type="binding site" evidence="5">
    <location>
        <begin position="356"/>
        <end position="360"/>
    </location>
    <ligand>
        <name>FMN</name>
        <dbReference type="ChEBI" id="CHEBI:58210"/>
    </ligand>
</feature>
<feature type="domain" description="FMN hydroxy acid dehydrogenase" evidence="6">
    <location>
        <begin position="22"/>
        <end position="430"/>
    </location>
</feature>
<dbReference type="AlphaFoldDB" id="A0A173LII4"/>
<evidence type="ECO:0000259" key="6">
    <source>
        <dbReference type="PROSITE" id="PS51349"/>
    </source>
</evidence>
<gene>
    <name evidence="7" type="ORF">BJL86_0920</name>
</gene>
<feature type="binding site" evidence="5">
    <location>
        <begin position="379"/>
        <end position="380"/>
    </location>
    <ligand>
        <name>FMN</name>
        <dbReference type="ChEBI" id="CHEBI:58210"/>
    </ligand>
</feature>
<comment type="similarity">
    <text evidence="3">Belongs to the FMN-dependent alpha-hydroxy acid dehydrogenase family.</text>
</comment>
<feature type="active site" description="Proton acceptor" evidence="4">
    <location>
        <position position="325"/>
    </location>
</feature>
<keyword evidence="7" id="KW-0503">Monooxygenase</keyword>
<evidence type="ECO:0000256" key="1">
    <source>
        <dbReference type="ARBA" id="ARBA00001917"/>
    </source>
</evidence>
<keyword evidence="5" id="KW-0285">Flavoprotein</keyword>
<feature type="binding site" evidence="5">
    <location>
        <begin position="101"/>
        <end position="103"/>
    </location>
    <ligand>
        <name>FMN</name>
        <dbReference type="ChEBI" id="CHEBI:58210"/>
    </ligand>
</feature>
<feature type="binding site" evidence="5">
    <location>
        <position position="301"/>
    </location>
    <ligand>
        <name>FMN</name>
        <dbReference type="ChEBI" id="CHEBI:58210"/>
    </ligand>
</feature>
<dbReference type="SUPFAM" id="SSF51395">
    <property type="entry name" value="FMN-linked oxidoreductases"/>
    <property type="match status" value="1"/>
</dbReference>
<proteinExistence type="inferred from homology"/>
<dbReference type="PANTHER" id="PTHR10578">
    <property type="entry name" value="S -2-HYDROXY-ACID OXIDASE-RELATED"/>
    <property type="match status" value="1"/>
</dbReference>
<dbReference type="Proteomes" id="UP000186104">
    <property type="component" value="Chromosome"/>
</dbReference>
<feature type="binding site" evidence="5">
    <location>
        <position position="328"/>
    </location>
    <ligand>
        <name>glyoxylate</name>
        <dbReference type="ChEBI" id="CHEBI:36655"/>
    </ligand>
</feature>
<evidence type="ECO:0000256" key="2">
    <source>
        <dbReference type="ARBA" id="ARBA00023002"/>
    </source>
</evidence>